<reference evidence="2" key="2">
    <citation type="submission" date="2025-09" db="UniProtKB">
        <authorList>
            <consortium name="Ensembl"/>
        </authorList>
    </citation>
    <scope>IDENTIFICATION</scope>
</reference>
<name>A0A8C0GQE2_CHEAB</name>
<evidence type="ECO:0000256" key="1">
    <source>
        <dbReference type="SAM" id="MobiDB-lite"/>
    </source>
</evidence>
<sequence>LALAAAKKTFQMSPVSESTQQSSIHGSSRGQSVRQGKSEVRVYNTWETLRLMYCFGHSTALALPSLQPGPNGSLWNITAPSSPLPKPFTLVLCSKYLTVKKLINHLEIPLSTLFLPSILLT</sequence>
<organism evidence="2 3">
    <name type="scientific">Chelonoidis abingdonii</name>
    <name type="common">Abingdon island giant tortoise</name>
    <name type="synonym">Testudo abingdonii</name>
    <dbReference type="NCBI Taxonomy" id="106734"/>
    <lineage>
        <taxon>Eukaryota</taxon>
        <taxon>Metazoa</taxon>
        <taxon>Chordata</taxon>
        <taxon>Craniata</taxon>
        <taxon>Vertebrata</taxon>
        <taxon>Euteleostomi</taxon>
        <taxon>Archelosauria</taxon>
        <taxon>Testudinata</taxon>
        <taxon>Testudines</taxon>
        <taxon>Cryptodira</taxon>
        <taxon>Durocryptodira</taxon>
        <taxon>Testudinoidea</taxon>
        <taxon>Testudinidae</taxon>
        <taxon>Chelonoidis</taxon>
    </lineage>
</organism>
<protein>
    <submittedName>
        <fullName evidence="2">Uncharacterized protein</fullName>
    </submittedName>
</protein>
<proteinExistence type="predicted"/>
<reference evidence="2" key="1">
    <citation type="submission" date="2025-08" db="UniProtKB">
        <authorList>
            <consortium name="Ensembl"/>
        </authorList>
    </citation>
    <scope>IDENTIFICATION</scope>
</reference>
<evidence type="ECO:0000313" key="3">
    <source>
        <dbReference type="Proteomes" id="UP000694404"/>
    </source>
</evidence>
<keyword evidence="3" id="KW-1185">Reference proteome</keyword>
<dbReference type="Proteomes" id="UP000694404">
    <property type="component" value="Unplaced"/>
</dbReference>
<dbReference type="AlphaFoldDB" id="A0A8C0GQE2"/>
<accession>A0A8C0GQE2</accession>
<dbReference type="Ensembl" id="ENSCABT00000011571.1">
    <property type="protein sequence ID" value="ENSCABP00000010569.1"/>
    <property type="gene ID" value="ENSCABG00000007909.1"/>
</dbReference>
<evidence type="ECO:0000313" key="2">
    <source>
        <dbReference type="Ensembl" id="ENSCABP00000010569.1"/>
    </source>
</evidence>
<feature type="region of interest" description="Disordered" evidence="1">
    <location>
        <begin position="14"/>
        <end position="38"/>
    </location>
</feature>
<feature type="compositionally biased region" description="Polar residues" evidence="1">
    <location>
        <begin position="14"/>
        <end position="35"/>
    </location>
</feature>